<dbReference type="AlphaFoldDB" id="A0A2T7T8I2"/>
<evidence type="ECO:0000256" key="5">
    <source>
        <dbReference type="ARBA" id="ARBA00023002"/>
    </source>
</evidence>
<comment type="cofactor">
    <cofactor evidence="1 6">
        <name>Zn(2+)</name>
        <dbReference type="ChEBI" id="CHEBI:29105"/>
    </cofactor>
</comment>
<name>A0A2T7T8I2_9ACTN</name>
<dbReference type="InterPro" id="IPR020843">
    <property type="entry name" value="ER"/>
</dbReference>
<dbReference type="EMBL" id="AZSP01000137">
    <property type="protein sequence ID" value="PVE11469.1"/>
    <property type="molecule type" value="Genomic_DNA"/>
</dbReference>
<feature type="domain" description="Enoyl reductase (ER)" evidence="7">
    <location>
        <begin position="10"/>
        <end position="347"/>
    </location>
</feature>
<evidence type="ECO:0000256" key="3">
    <source>
        <dbReference type="ARBA" id="ARBA00022723"/>
    </source>
</evidence>
<dbReference type="Proteomes" id="UP000245992">
    <property type="component" value="Unassembled WGS sequence"/>
</dbReference>
<keyword evidence="9" id="KW-1185">Reference proteome</keyword>
<evidence type="ECO:0000256" key="2">
    <source>
        <dbReference type="ARBA" id="ARBA00008072"/>
    </source>
</evidence>
<reference evidence="8 9" key="1">
    <citation type="submission" date="2013-12" db="EMBL/GenBank/DDBJ databases">
        <title>Annotated genome of Streptomyces scopuliridis.</title>
        <authorList>
            <person name="Olson J.B."/>
        </authorList>
    </citation>
    <scope>NUCLEOTIDE SEQUENCE [LARGE SCALE GENOMIC DNA]</scope>
    <source>
        <strain evidence="8 9">RB72</strain>
    </source>
</reference>
<dbReference type="SUPFAM" id="SSF50129">
    <property type="entry name" value="GroES-like"/>
    <property type="match status" value="1"/>
</dbReference>
<dbReference type="SMART" id="SM00829">
    <property type="entry name" value="PKS_ER"/>
    <property type="match status" value="1"/>
</dbReference>
<dbReference type="STRING" id="1440053.GCA_000718095_05028"/>
<sequence>MKGYVIQEKGRADWQEVPVPEIGPYDALVRPTAVATCTTDVHLIDSLSLPNALGKVIGHEAVGVVERVGDLVTDFAPGDRVVLPAGLADWRHPRAQRGEGKFHQSKSPYFSDDPTNGGWFSELVKCFDADSNLAHIPDGVTDVQAVSVDDMAATGFTGVERMEIQFGEVVVVLGVGPVGLMGVAAAALRGAGRIIAVGSRPNTMTLATRYGATDLVDYKKGDVYEQIMTLTGGTQVDSVLVASGGNASDQIGTAMRLTKFGGHVSVVSGFFDDETVTIPMNVWNYGVMEKFLTAAQANQGRDYMERLLLLIANGKLDTQPLATHVLHGWDAVGQSLELMRSRDQTVVKPVVIVG</sequence>
<dbReference type="RefSeq" id="WP_030354013.1">
    <property type="nucleotide sequence ID" value="NZ_AZSP01000137.1"/>
</dbReference>
<comment type="similarity">
    <text evidence="2 6">Belongs to the zinc-containing alcohol dehydrogenase family.</text>
</comment>
<comment type="caution">
    <text evidence="8">The sequence shown here is derived from an EMBL/GenBank/DDBJ whole genome shotgun (WGS) entry which is preliminary data.</text>
</comment>
<evidence type="ECO:0000256" key="4">
    <source>
        <dbReference type="ARBA" id="ARBA00022833"/>
    </source>
</evidence>
<evidence type="ECO:0000256" key="6">
    <source>
        <dbReference type="RuleBase" id="RU361277"/>
    </source>
</evidence>
<dbReference type="InterPro" id="IPR013149">
    <property type="entry name" value="ADH-like_C"/>
</dbReference>
<proteinExistence type="inferred from homology"/>
<dbReference type="PANTHER" id="PTHR42813:SF4">
    <property type="entry name" value="NADP-DEPENDENT ISOPROPANOL DEHYDROGENASE"/>
    <property type="match status" value="1"/>
</dbReference>
<dbReference type="Pfam" id="PF00107">
    <property type="entry name" value="ADH_zinc_N"/>
    <property type="match status" value="1"/>
</dbReference>
<keyword evidence="4 6" id="KW-0862">Zinc</keyword>
<dbReference type="GO" id="GO:0016491">
    <property type="term" value="F:oxidoreductase activity"/>
    <property type="evidence" value="ECO:0007669"/>
    <property type="project" value="UniProtKB-KW"/>
</dbReference>
<dbReference type="PROSITE" id="PS00059">
    <property type="entry name" value="ADH_ZINC"/>
    <property type="match status" value="1"/>
</dbReference>
<evidence type="ECO:0000313" key="9">
    <source>
        <dbReference type="Proteomes" id="UP000245992"/>
    </source>
</evidence>
<evidence type="ECO:0000259" key="7">
    <source>
        <dbReference type="SMART" id="SM00829"/>
    </source>
</evidence>
<dbReference type="InterPro" id="IPR011032">
    <property type="entry name" value="GroES-like_sf"/>
</dbReference>
<evidence type="ECO:0000256" key="1">
    <source>
        <dbReference type="ARBA" id="ARBA00001947"/>
    </source>
</evidence>
<protein>
    <recommendedName>
        <fullName evidence="7">Enoyl reductase (ER) domain-containing protein</fullName>
    </recommendedName>
</protein>
<dbReference type="GO" id="GO:0008270">
    <property type="term" value="F:zinc ion binding"/>
    <property type="evidence" value="ECO:0007669"/>
    <property type="project" value="InterPro"/>
</dbReference>
<dbReference type="OrthoDB" id="241504at2"/>
<keyword evidence="3 6" id="KW-0479">Metal-binding</keyword>
<dbReference type="SUPFAM" id="SSF51735">
    <property type="entry name" value="NAD(P)-binding Rossmann-fold domains"/>
    <property type="match status" value="1"/>
</dbReference>
<gene>
    <name evidence="8" type="ORF">Y717_02645</name>
</gene>
<keyword evidence="5" id="KW-0560">Oxidoreductase</keyword>
<organism evidence="8 9">
    <name type="scientific">Streptomyces scopuliridis RB72</name>
    <dbReference type="NCBI Taxonomy" id="1440053"/>
    <lineage>
        <taxon>Bacteria</taxon>
        <taxon>Bacillati</taxon>
        <taxon>Actinomycetota</taxon>
        <taxon>Actinomycetes</taxon>
        <taxon>Kitasatosporales</taxon>
        <taxon>Streptomycetaceae</taxon>
        <taxon>Streptomyces</taxon>
    </lineage>
</organism>
<accession>A0A2T7T8I2</accession>
<dbReference type="Gene3D" id="3.40.50.720">
    <property type="entry name" value="NAD(P)-binding Rossmann-like Domain"/>
    <property type="match status" value="1"/>
</dbReference>
<evidence type="ECO:0000313" key="8">
    <source>
        <dbReference type="EMBL" id="PVE11469.1"/>
    </source>
</evidence>
<dbReference type="PANTHER" id="PTHR42813">
    <property type="entry name" value="ZINC-TYPE ALCOHOL DEHYDROGENASE-LIKE"/>
    <property type="match status" value="1"/>
</dbReference>
<dbReference type="InterPro" id="IPR002328">
    <property type="entry name" value="ADH_Zn_CS"/>
</dbReference>
<dbReference type="Gene3D" id="3.90.180.10">
    <property type="entry name" value="Medium-chain alcohol dehydrogenases, catalytic domain"/>
    <property type="match status" value="1"/>
</dbReference>
<dbReference type="InterPro" id="IPR013154">
    <property type="entry name" value="ADH-like_N"/>
</dbReference>
<dbReference type="InterPro" id="IPR036291">
    <property type="entry name" value="NAD(P)-bd_dom_sf"/>
</dbReference>
<dbReference type="Pfam" id="PF08240">
    <property type="entry name" value="ADH_N"/>
    <property type="match status" value="1"/>
</dbReference>